<dbReference type="GO" id="GO:0000053">
    <property type="term" value="P:argininosuccinate metabolic process"/>
    <property type="evidence" value="ECO:0007669"/>
    <property type="project" value="TreeGrafter"/>
</dbReference>
<dbReference type="PROSITE" id="PS00564">
    <property type="entry name" value="ARGININOSUCCIN_SYN_1"/>
    <property type="match status" value="1"/>
</dbReference>
<proteinExistence type="predicted"/>
<dbReference type="InterPro" id="IPR001518">
    <property type="entry name" value="Arginosuc_synth"/>
</dbReference>
<keyword evidence="2" id="KW-0547">Nucleotide-binding</keyword>
<dbReference type="GO" id="GO:0004055">
    <property type="term" value="F:argininosuccinate synthase activity"/>
    <property type="evidence" value="ECO:0007669"/>
    <property type="project" value="InterPro"/>
</dbReference>
<dbReference type="GO" id="GO:0000050">
    <property type="term" value="P:urea cycle"/>
    <property type="evidence" value="ECO:0007669"/>
    <property type="project" value="TreeGrafter"/>
</dbReference>
<dbReference type="PANTHER" id="PTHR11587">
    <property type="entry name" value="ARGININOSUCCINATE SYNTHASE"/>
    <property type="match status" value="1"/>
</dbReference>
<feature type="non-terminal residue" evidence="5">
    <location>
        <position position="108"/>
    </location>
</feature>
<feature type="domain" description="Arginosuccinate synthase-like N-terminal" evidence="4">
    <location>
        <begin position="50"/>
        <end position="107"/>
    </location>
</feature>
<reference evidence="5" key="1">
    <citation type="journal article" date="2014" name="Front. Microbiol.">
        <title>High frequency of phylogenetically diverse reductive dehalogenase-homologous genes in deep subseafloor sedimentary metagenomes.</title>
        <authorList>
            <person name="Kawai M."/>
            <person name="Futagami T."/>
            <person name="Toyoda A."/>
            <person name="Takaki Y."/>
            <person name="Nishi S."/>
            <person name="Hori S."/>
            <person name="Arai W."/>
            <person name="Tsubouchi T."/>
            <person name="Morono Y."/>
            <person name="Uchiyama I."/>
            <person name="Ito T."/>
            <person name="Fujiyama A."/>
            <person name="Inagaki F."/>
            <person name="Takami H."/>
        </authorList>
    </citation>
    <scope>NUCLEOTIDE SEQUENCE</scope>
    <source>
        <strain evidence="5">Expedition CK06-06</strain>
    </source>
</reference>
<evidence type="ECO:0000256" key="2">
    <source>
        <dbReference type="ARBA" id="ARBA00022741"/>
    </source>
</evidence>
<dbReference type="InterPro" id="IPR018223">
    <property type="entry name" value="Arginosuc_synth_CS"/>
</dbReference>
<sequence>MTNILPPAASDKEFLHGAPIISLADGAVSVKFTVSSPDRRAITMPKKIKKIVLAYSGGLDTSVILPWLKDKYACEVVAFAADLGQGPGELKGIEKKALTSGADKCIVA</sequence>
<dbReference type="Pfam" id="PF00764">
    <property type="entry name" value="Arginosuc_synth"/>
    <property type="match status" value="1"/>
</dbReference>
<dbReference type="EMBL" id="BARU01030895">
    <property type="protein sequence ID" value="GAH68484.1"/>
    <property type="molecule type" value="Genomic_DNA"/>
</dbReference>
<dbReference type="GO" id="GO:0005524">
    <property type="term" value="F:ATP binding"/>
    <property type="evidence" value="ECO:0007669"/>
    <property type="project" value="UniProtKB-KW"/>
</dbReference>
<dbReference type="AlphaFoldDB" id="X1IQX2"/>
<dbReference type="GO" id="GO:0006526">
    <property type="term" value="P:L-arginine biosynthetic process"/>
    <property type="evidence" value="ECO:0007669"/>
    <property type="project" value="InterPro"/>
</dbReference>
<gene>
    <name evidence="5" type="ORF">S03H2_48942</name>
</gene>
<dbReference type="GO" id="GO:0005737">
    <property type="term" value="C:cytoplasm"/>
    <property type="evidence" value="ECO:0007669"/>
    <property type="project" value="TreeGrafter"/>
</dbReference>
<dbReference type="PANTHER" id="PTHR11587:SF2">
    <property type="entry name" value="ARGININOSUCCINATE SYNTHASE"/>
    <property type="match status" value="1"/>
</dbReference>
<keyword evidence="1" id="KW-0436">Ligase</keyword>
<name>X1IQX2_9ZZZZ</name>
<dbReference type="InterPro" id="IPR014729">
    <property type="entry name" value="Rossmann-like_a/b/a_fold"/>
</dbReference>
<comment type="caution">
    <text evidence="5">The sequence shown here is derived from an EMBL/GenBank/DDBJ whole genome shotgun (WGS) entry which is preliminary data.</text>
</comment>
<protein>
    <recommendedName>
        <fullName evidence="4">Arginosuccinate synthase-like N-terminal domain-containing protein</fullName>
    </recommendedName>
</protein>
<evidence type="ECO:0000259" key="4">
    <source>
        <dbReference type="Pfam" id="PF00764"/>
    </source>
</evidence>
<accession>X1IQX2</accession>
<evidence type="ECO:0000256" key="1">
    <source>
        <dbReference type="ARBA" id="ARBA00022598"/>
    </source>
</evidence>
<dbReference type="Gene3D" id="3.40.50.620">
    <property type="entry name" value="HUPs"/>
    <property type="match status" value="1"/>
</dbReference>
<evidence type="ECO:0000313" key="5">
    <source>
        <dbReference type="EMBL" id="GAH68484.1"/>
    </source>
</evidence>
<keyword evidence="3" id="KW-0067">ATP-binding</keyword>
<dbReference type="SUPFAM" id="SSF52402">
    <property type="entry name" value="Adenine nucleotide alpha hydrolases-like"/>
    <property type="match status" value="1"/>
</dbReference>
<organism evidence="5">
    <name type="scientific">marine sediment metagenome</name>
    <dbReference type="NCBI Taxonomy" id="412755"/>
    <lineage>
        <taxon>unclassified sequences</taxon>
        <taxon>metagenomes</taxon>
        <taxon>ecological metagenomes</taxon>
    </lineage>
</organism>
<dbReference type="InterPro" id="IPR048267">
    <property type="entry name" value="Arginosuc_syn_N"/>
</dbReference>
<evidence type="ECO:0000256" key="3">
    <source>
        <dbReference type="ARBA" id="ARBA00022840"/>
    </source>
</evidence>